<organism evidence="3 4">
    <name type="scientific">Nocardioides szechwanensis</name>
    <dbReference type="NCBI Taxonomy" id="1005944"/>
    <lineage>
        <taxon>Bacteria</taxon>
        <taxon>Bacillati</taxon>
        <taxon>Actinomycetota</taxon>
        <taxon>Actinomycetes</taxon>
        <taxon>Propionibacteriales</taxon>
        <taxon>Nocardioidaceae</taxon>
        <taxon>Nocardioides</taxon>
    </lineage>
</organism>
<reference evidence="4" key="1">
    <citation type="submission" date="2016-10" db="EMBL/GenBank/DDBJ databases">
        <authorList>
            <person name="Varghese N."/>
            <person name="Submissions S."/>
        </authorList>
    </citation>
    <scope>NUCLEOTIDE SEQUENCE [LARGE SCALE GENOMIC DNA]</scope>
    <source>
        <strain evidence="4">CGMCC 1.11147</strain>
    </source>
</reference>
<accession>A0A1G9ZP10</accession>
<keyword evidence="2" id="KW-0812">Transmembrane</keyword>
<dbReference type="EMBL" id="FNIC01000002">
    <property type="protein sequence ID" value="SDN23088.1"/>
    <property type="molecule type" value="Genomic_DNA"/>
</dbReference>
<dbReference type="Proteomes" id="UP000199004">
    <property type="component" value="Unassembled WGS sequence"/>
</dbReference>
<dbReference type="AlphaFoldDB" id="A0A1G9ZP10"/>
<feature type="region of interest" description="Disordered" evidence="1">
    <location>
        <begin position="1"/>
        <end position="42"/>
    </location>
</feature>
<sequence>MLPVEPDNGSNDGPERNDPAWSTYTPPETPPPPNIYGPPQTSSPEVARLFGTKPSSKAGCVLIPFVVILLVVIGVIVGIINAASDSDDAFEFEFDEPSIEFPDIDQPPPPPKLHTVSGFNELRDAIREETGSTEVFEANIYPEYASLSVPAQATGQRAFSYFYNGELADPGKGRSSYERFDLTQIDPQVMIRLVQKAKRLVEDPTSWYVIIRKPGPPFDNGGWFSAYASNEFSESGYLQATLDGTIVHRYVSE</sequence>
<proteinExistence type="predicted"/>
<keyword evidence="2" id="KW-0472">Membrane</keyword>
<name>A0A1G9ZP10_9ACTN</name>
<keyword evidence="4" id="KW-1185">Reference proteome</keyword>
<gene>
    <name evidence="3" type="ORF">SAMN05192576_1799</name>
</gene>
<evidence type="ECO:0000256" key="2">
    <source>
        <dbReference type="SAM" id="Phobius"/>
    </source>
</evidence>
<dbReference type="STRING" id="1005944.SAMN05192576_1799"/>
<keyword evidence="2" id="KW-1133">Transmembrane helix</keyword>
<evidence type="ECO:0000313" key="4">
    <source>
        <dbReference type="Proteomes" id="UP000199004"/>
    </source>
</evidence>
<feature type="transmembrane region" description="Helical" evidence="2">
    <location>
        <begin position="58"/>
        <end position="80"/>
    </location>
</feature>
<evidence type="ECO:0000256" key="1">
    <source>
        <dbReference type="SAM" id="MobiDB-lite"/>
    </source>
</evidence>
<protein>
    <submittedName>
        <fullName evidence="3">Uncharacterized protein</fullName>
    </submittedName>
</protein>
<feature type="compositionally biased region" description="Pro residues" evidence="1">
    <location>
        <begin position="27"/>
        <end position="36"/>
    </location>
</feature>
<evidence type="ECO:0000313" key="3">
    <source>
        <dbReference type="EMBL" id="SDN23088.1"/>
    </source>
</evidence>